<accession>A0A089Q9S0</accession>
<keyword evidence="3 9" id="KW-0167">Capsid protein</keyword>
<evidence type="ECO:0000256" key="6">
    <source>
        <dbReference type="ARBA" id="ARBA00023086"/>
    </source>
</evidence>
<dbReference type="GO" id="GO:0019029">
    <property type="term" value="C:helical viral capsid"/>
    <property type="evidence" value="ECO:0007669"/>
    <property type="project" value="UniProtKB-KW"/>
</dbReference>
<comment type="subunit">
    <text evidence="9">Homomultimer; forms the nucleocapsid. Binds to the viral genomic RNA. N0 interacts with the phosphoprotein (via N-terminus); this interaction allows P to chaperon N0 to avoid N polymerization before encapsidation. Interacts as N-RNA template with the phosphoprotein (via C-terminus); this interaction positions the polymerase on the template.</text>
</comment>
<feature type="region of interest" description="Disordered" evidence="10">
    <location>
        <begin position="452"/>
        <end position="477"/>
    </location>
</feature>
<dbReference type="GO" id="GO:1990904">
    <property type="term" value="C:ribonucleoprotein complex"/>
    <property type="evidence" value="ECO:0007669"/>
    <property type="project" value="UniProtKB-KW"/>
</dbReference>
<dbReference type="Proteomes" id="UP000103164">
    <property type="component" value="Genome"/>
</dbReference>
<keyword evidence="4 9" id="KW-0946">Virion</keyword>
<comment type="function">
    <text evidence="9">Forms the helical nucleocapsid (NC), protecting the genome from nucleases.</text>
</comment>
<evidence type="ECO:0000256" key="5">
    <source>
        <dbReference type="ARBA" id="ARBA00022884"/>
    </source>
</evidence>
<proteinExistence type="evidence at transcript level"/>
<protein>
    <recommendedName>
        <fullName evidence="9">Nucleocapsid</fullName>
    </recommendedName>
    <alternativeName>
        <fullName evidence="9">Nucleocapsid protein</fullName>
    </alternativeName>
</protein>
<evidence type="ECO:0000256" key="1">
    <source>
        <dbReference type="ARBA" id="ARBA00007642"/>
    </source>
</evidence>
<dbReference type="GO" id="GO:0005198">
    <property type="term" value="F:structural molecule activity"/>
    <property type="evidence" value="ECO:0007669"/>
    <property type="project" value="InterPro"/>
</dbReference>
<evidence type="ECO:0000256" key="3">
    <source>
        <dbReference type="ARBA" id="ARBA00022561"/>
    </source>
</evidence>
<keyword evidence="2 9" id="KW-1139">Helical capsid protein</keyword>
<evidence type="ECO:0000256" key="10">
    <source>
        <dbReference type="SAM" id="MobiDB-lite"/>
    </source>
</evidence>
<evidence type="ECO:0000256" key="7">
    <source>
        <dbReference type="ARBA" id="ARBA00023200"/>
    </source>
</evidence>
<evidence type="ECO:0000313" key="12">
    <source>
        <dbReference type="Proteomes" id="UP000103164"/>
    </source>
</evidence>
<keyword evidence="8 9" id="KW-0687">Ribonucleoprotein</keyword>
<reference evidence="11 12" key="1">
    <citation type="journal article" date="2015" name="Emerg. Infect. Dis.">
        <title>Parainfluenza Virus 5 as Possible Cause of Severe Respiratory Disease in Calves, China.</title>
        <authorList>
            <person name="Liu Y."/>
            <person name="Li N."/>
            <person name="Zhang S."/>
            <person name="Zhang F."/>
            <person name="Lian H."/>
            <person name="Hu R."/>
        </authorList>
    </citation>
    <scope>NUCLEOTIDE SEQUENCE [LARGE SCALE GENOMIC DNA]</scope>
    <source>
        <strain evidence="11">PV5-BC14</strain>
    </source>
</reference>
<evidence type="ECO:0000313" key="11">
    <source>
        <dbReference type="EMBL" id="AIR09409.1"/>
    </source>
</evidence>
<keyword evidence="7 9" id="KW-1035">Host cytoplasm</keyword>
<name>A0A089Q9S0_9MONO</name>
<dbReference type="InterPro" id="IPR002021">
    <property type="entry name" value="Paramyx_ncap"/>
</dbReference>
<organism evidence="11 12">
    <name type="scientific">Mammalian orthorubulavirus 5</name>
    <dbReference type="NCBI Taxonomy" id="2560580"/>
    <lineage>
        <taxon>Viruses</taxon>
        <taxon>Riboviria</taxon>
        <taxon>Orthornavirae</taxon>
        <taxon>Negarnaviricota</taxon>
        <taxon>Haploviricotina</taxon>
        <taxon>Monjiviricetes</taxon>
        <taxon>Mononegavirales</taxon>
        <taxon>Paramyxoviridae</taxon>
        <taxon>Rubulavirinae</taxon>
        <taxon>Orthorubulavirus</taxon>
        <taxon>Orthorubulavirus mammalis</taxon>
    </lineage>
</organism>
<dbReference type="GO" id="GO:0030430">
    <property type="term" value="C:host cell cytoplasm"/>
    <property type="evidence" value="ECO:0007669"/>
    <property type="project" value="UniProtKB-SubCell"/>
</dbReference>
<comment type="subcellular location">
    <subcellularLocation>
        <location evidence="9">Virion</location>
    </subcellularLocation>
    <subcellularLocation>
        <location evidence="9">Host cytoplasm</location>
    </subcellularLocation>
</comment>
<dbReference type="EMBL" id="KM067467">
    <property type="protein sequence ID" value="AIR09409.1"/>
    <property type="molecule type" value="mRNA"/>
</dbReference>
<dbReference type="GO" id="GO:0019013">
    <property type="term" value="C:viral nucleocapsid"/>
    <property type="evidence" value="ECO:0007669"/>
    <property type="project" value="UniProtKB-KW"/>
</dbReference>
<sequence length="509" mass="56581">MSSVLKAYERFTLTQELQDQSEEGTIPPTTLKPVIRVFILTSNNPELRSRLLLFCLRIVLSNGARDSHRFGALLIMFSLPSATMLNHVKLADQSPEADIERVEIDGFEEGSFRLIPNARSGMSRGEINAYAALAEDLPDTLNHATPFVDSEVEGTAWDEIETFLDMCYSVLMQAWIVTCKCMTAPDQPAASIEKRLQKYRQQGRINPRYLLQPEARRIIQNVIRKGMVVRHFLTFELQLARAQSLVSNRYYAMVGDVGKYIENCGMGGFFLTLKYALGTRWPTLALAAFSGELTKLKSLMALYQTLGEQARYLALLESPHLMDFAAANYPLLYSYAMGIGYVLDVNMRNYAFSRSYMNKTYFQLGMETARKQQGAVDMRMAEDLGLTQAERTEMANTLAKLTTANRGADTRGGVNPFSSVTGTTQVPAAATGDTFESYMAADRLRQRYADAGTHDDEMPPLEEEEEDDTSAGPRTGPTLEQVALDIQNAAVGAPIHTDDLNAALGDLDI</sequence>
<dbReference type="Pfam" id="PF00973">
    <property type="entry name" value="Paramyxo_ncap"/>
    <property type="match status" value="1"/>
</dbReference>
<comment type="similarity">
    <text evidence="1 9">Belongs to the paramyxoviruses nucleocapsid family.</text>
</comment>
<keyword evidence="5 9" id="KW-0694">RNA-binding</keyword>
<feature type="compositionally biased region" description="Acidic residues" evidence="10">
    <location>
        <begin position="458"/>
        <end position="469"/>
    </location>
</feature>
<keyword evidence="6 9" id="KW-0543">Viral nucleoprotein</keyword>
<evidence type="ECO:0000256" key="9">
    <source>
        <dbReference type="RuleBase" id="RU361245"/>
    </source>
</evidence>
<evidence type="ECO:0000256" key="2">
    <source>
        <dbReference type="ARBA" id="ARBA00022497"/>
    </source>
</evidence>
<evidence type="ECO:0000256" key="4">
    <source>
        <dbReference type="ARBA" id="ARBA00022844"/>
    </source>
</evidence>
<evidence type="ECO:0000256" key="8">
    <source>
        <dbReference type="ARBA" id="ARBA00023274"/>
    </source>
</evidence>
<dbReference type="GO" id="GO:0003723">
    <property type="term" value="F:RNA binding"/>
    <property type="evidence" value="ECO:0007669"/>
    <property type="project" value="UniProtKB-KW"/>
</dbReference>